<protein>
    <submittedName>
        <fullName evidence="2">Uncharacterized protein</fullName>
    </submittedName>
</protein>
<organism evidence="2">
    <name type="scientific">Spongospora subterranea</name>
    <dbReference type="NCBI Taxonomy" id="70186"/>
    <lineage>
        <taxon>Eukaryota</taxon>
        <taxon>Sar</taxon>
        <taxon>Rhizaria</taxon>
        <taxon>Endomyxa</taxon>
        <taxon>Phytomyxea</taxon>
        <taxon>Plasmodiophorida</taxon>
        <taxon>Plasmodiophoridae</taxon>
        <taxon>Spongospora</taxon>
    </lineage>
</organism>
<name>A0A0H5QY89_9EUKA</name>
<keyword evidence="1" id="KW-0812">Transmembrane</keyword>
<evidence type="ECO:0000313" key="2">
    <source>
        <dbReference type="EMBL" id="CRZ06692.1"/>
    </source>
</evidence>
<sequence>MDYDQKMYLSCFTMILCYCSSSIYMIYLHAVYFRLGAGNFLFFLLFMIKLICPVFASQYVMAMLPYLIFGKPVKSSFGHYLLRKMLHPLPLLSFNILTSIPFVVACKYVRVPRELLFFFPRISKGAIKAQILYVESLGSAKNGVQVESSKTLLEIKFSSSGKVENR</sequence>
<reference evidence="2" key="1">
    <citation type="submission" date="2015-04" db="EMBL/GenBank/DDBJ databases">
        <title>The genome sequence of the plant pathogenic Rhizarian Plasmodiophora brassicae reveals insights in its biotrophic life cycle and the origin of chitin synthesis.</title>
        <authorList>
            <person name="Schwelm A."/>
            <person name="Fogelqvist J."/>
            <person name="Knaust A."/>
            <person name="Julke S."/>
            <person name="Lilja T."/>
            <person name="Dhandapani V."/>
            <person name="Bonilla-Rosso G."/>
            <person name="Karlsson M."/>
            <person name="Shevchenko A."/>
            <person name="Choi S.R."/>
            <person name="Kim H.G."/>
            <person name="Park J.Y."/>
            <person name="Lim Y.P."/>
            <person name="Ludwig-Muller J."/>
            <person name="Dixelius C."/>
        </authorList>
    </citation>
    <scope>NUCLEOTIDE SEQUENCE</scope>
    <source>
        <tissue evidence="2">Potato root galls</tissue>
    </source>
</reference>
<feature type="non-terminal residue" evidence="2">
    <location>
        <position position="166"/>
    </location>
</feature>
<evidence type="ECO:0000256" key="1">
    <source>
        <dbReference type="SAM" id="Phobius"/>
    </source>
</evidence>
<feature type="transmembrane region" description="Helical" evidence="1">
    <location>
        <begin position="6"/>
        <end position="28"/>
    </location>
</feature>
<keyword evidence="1" id="KW-0472">Membrane</keyword>
<dbReference type="AlphaFoldDB" id="A0A0H5QY89"/>
<accession>A0A0H5QY89</accession>
<dbReference type="EMBL" id="HACM01006250">
    <property type="protein sequence ID" value="CRZ06692.1"/>
    <property type="molecule type" value="Transcribed_RNA"/>
</dbReference>
<feature type="transmembrane region" description="Helical" evidence="1">
    <location>
        <begin position="40"/>
        <end position="69"/>
    </location>
</feature>
<feature type="transmembrane region" description="Helical" evidence="1">
    <location>
        <begin position="89"/>
        <end position="109"/>
    </location>
</feature>
<keyword evidence="1" id="KW-1133">Transmembrane helix</keyword>
<proteinExistence type="predicted"/>